<evidence type="ECO:0000259" key="5">
    <source>
        <dbReference type="Pfam" id="PF00707"/>
    </source>
</evidence>
<feature type="domain" description="Translation initiation factor 3 C-terminal" evidence="5">
    <location>
        <begin position="58"/>
        <end position="142"/>
    </location>
</feature>
<gene>
    <name evidence="7" type="primary">infC</name>
    <name evidence="7" type="ORF">BWX89_00905</name>
</gene>
<keyword evidence="3" id="KW-0648">Protein biosynthesis</keyword>
<dbReference type="InterPro" id="IPR036788">
    <property type="entry name" value="T_IF-3_C_sf"/>
</dbReference>
<feature type="domain" description="Translation initiation factor 3 N-terminal" evidence="6">
    <location>
        <begin position="1"/>
        <end position="51"/>
    </location>
</feature>
<dbReference type="FunFam" id="3.30.110.10:FF:000001">
    <property type="entry name" value="Translation initiation factor IF-3"/>
    <property type="match status" value="1"/>
</dbReference>
<sequence>MGVVPRDEAIAMAKERLMDLVEIVPNANPPVCRILDFKKFLYEQKKKEKEAKKKQKSIQIKEIRLRPEISEHDYNFKKQHIEEFLREGYRVKVSVSFRGREILHKERGYNVLQKLIADLGPLAKIEKSPHEEGRFLNVILIPY</sequence>
<evidence type="ECO:0000313" key="7">
    <source>
        <dbReference type="EMBL" id="OQB73518.1"/>
    </source>
</evidence>
<dbReference type="InterPro" id="IPR001288">
    <property type="entry name" value="Translation_initiation_fac_3"/>
</dbReference>
<dbReference type="InterPro" id="IPR019814">
    <property type="entry name" value="Translation_initiation_fac_3_N"/>
</dbReference>
<dbReference type="InterPro" id="IPR019815">
    <property type="entry name" value="Translation_initiation_fac_3_C"/>
</dbReference>
<keyword evidence="2 7" id="KW-0396">Initiation factor</keyword>
<dbReference type="AlphaFoldDB" id="A0A1V6C9B7"/>
<dbReference type="GO" id="GO:0003743">
    <property type="term" value="F:translation initiation factor activity"/>
    <property type="evidence" value="ECO:0007669"/>
    <property type="project" value="UniProtKB-UniRule"/>
</dbReference>
<dbReference type="EMBL" id="MWDQ01000077">
    <property type="protein sequence ID" value="OQB73518.1"/>
    <property type="molecule type" value="Genomic_DNA"/>
</dbReference>
<dbReference type="GO" id="GO:0032790">
    <property type="term" value="P:ribosome disassembly"/>
    <property type="evidence" value="ECO:0007669"/>
    <property type="project" value="TreeGrafter"/>
</dbReference>
<evidence type="ECO:0000256" key="4">
    <source>
        <dbReference type="NCBIfam" id="TIGR00168"/>
    </source>
</evidence>
<name>A0A1V6C9B7_UNCT6</name>
<dbReference type="PANTHER" id="PTHR10938:SF0">
    <property type="entry name" value="TRANSLATION INITIATION FACTOR IF-3, MITOCHONDRIAL"/>
    <property type="match status" value="1"/>
</dbReference>
<comment type="caution">
    <text evidence="7">The sequence shown here is derived from an EMBL/GenBank/DDBJ whole genome shotgun (WGS) entry which is preliminary data.</text>
</comment>
<dbReference type="Gene3D" id="3.30.110.10">
    <property type="entry name" value="Translation initiation factor 3 (IF-3), C-terminal domain"/>
    <property type="match status" value="1"/>
</dbReference>
<dbReference type="Pfam" id="PF05198">
    <property type="entry name" value="IF3_N"/>
    <property type="match status" value="1"/>
</dbReference>
<dbReference type="Pfam" id="PF00707">
    <property type="entry name" value="IF3_C"/>
    <property type="match status" value="1"/>
</dbReference>
<dbReference type="GO" id="GO:0005829">
    <property type="term" value="C:cytosol"/>
    <property type="evidence" value="ECO:0007669"/>
    <property type="project" value="TreeGrafter"/>
</dbReference>
<dbReference type="SUPFAM" id="SSF55200">
    <property type="entry name" value="Translation initiation factor IF3, C-terminal domain"/>
    <property type="match status" value="1"/>
</dbReference>
<evidence type="ECO:0000259" key="6">
    <source>
        <dbReference type="Pfam" id="PF05198"/>
    </source>
</evidence>
<proteinExistence type="inferred from homology"/>
<protein>
    <recommendedName>
        <fullName evidence="4">Translation initiation factor IF-3</fullName>
    </recommendedName>
</protein>
<dbReference type="NCBIfam" id="TIGR00168">
    <property type="entry name" value="infC"/>
    <property type="match status" value="1"/>
</dbReference>
<reference evidence="7" key="1">
    <citation type="submission" date="2017-02" db="EMBL/GenBank/DDBJ databases">
        <title>Delving into the versatile metabolic prowess of the omnipresent phylum Bacteroidetes.</title>
        <authorList>
            <person name="Nobu M.K."/>
            <person name="Mei R."/>
            <person name="Narihiro T."/>
            <person name="Kuroda K."/>
            <person name="Liu W.-T."/>
        </authorList>
    </citation>
    <scope>NUCLEOTIDE SEQUENCE</scope>
    <source>
        <strain evidence="7">ADurb.Bin131</strain>
    </source>
</reference>
<organism evidence="7">
    <name type="scientific">candidate division TA06 bacterium ADurb.Bin131</name>
    <dbReference type="NCBI Taxonomy" id="1852827"/>
    <lineage>
        <taxon>Bacteria</taxon>
        <taxon>Bacteria division TA06</taxon>
    </lineage>
</organism>
<dbReference type="Proteomes" id="UP000485562">
    <property type="component" value="Unassembled WGS sequence"/>
</dbReference>
<evidence type="ECO:0000256" key="2">
    <source>
        <dbReference type="ARBA" id="ARBA00022540"/>
    </source>
</evidence>
<dbReference type="GO" id="GO:0043022">
    <property type="term" value="F:ribosome binding"/>
    <property type="evidence" value="ECO:0007669"/>
    <property type="project" value="TreeGrafter"/>
</dbReference>
<dbReference type="PANTHER" id="PTHR10938">
    <property type="entry name" value="TRANSLATION INITIATION FACTOR IF-3"/>
    <property type="match status" value="1"/>
</dbReference>
<evidence type="ECO:0000256" key="1">
    <source>
        <dbReference type="ARBA" id="ARBA00005439"/>
    </source>
</evidence>
<dbReference type="InterPro" id="IPR036787">
    <property type="entry name" value="T_IF-3_N_sf"/>
</dbReference>
<accession>A0A1V6C9B7</accession>
<comment type="similarity">
    <text evidence="1">Belongs to the IF-3 family.</text>
</comment>
<dbReference type="GO" id="GO:0016020">
    <property type="term" value="C:membrane"/>
    <property type="evidence" value="ECO:0007669"/>
    <property type="project" value="TreeGrafter"/>
</dbReference>
<evidence type="ECO:0000256" key="3">
    <source>
        <dbReference type="ARBA" id="ARBA00022917"/>
    </source>
</evidence>
<dbReference type="SUPFAM" id="SSF54364">
    <property type="entry name" value="Translation initiation factor IF3, N-terminal domain"/>
    <property type="match status" value="1"/>
</dbReference>
<dbReference type="Gene3D" id="3.10.20.80">
    <property type="entry name" value="Translation initiation factor 3 (IF-3), N-terminal domain"/>
    <property type="match status" value="1"/>
</dbReference>